<evidence type="ECO:0000313" key="7">
    <source>
        <dbReference type="EMBL" id="RDV15030.1"/>
    </source>
</evidence>
<keyword evidence="4" id="KW-0808">Transferase</keyword>
<dbReference type="InterPro" id="IPR005467">
    <property type="entry name" value="His_kinase_dom"/>
</dbReference>
<evidence type="ECO:0000313" key="8">
    <source>
        <dbReference type="Proteomes" id="UP000256708"/>
    </source>
</evidence>
<dbReference type="RefSeq" id="WP_115565822.1">
    <property type="nucleotide sequence ID" value="NZ_QRGR01000011.1"/>
</dbReference>
<keyword evidence="5 7" id="KW-0418">Kinase</keyword>
<dbReference type="Gene3D" id="3.30.565.10">
    <property type="entry name" value="Histidine kinase-like ATPase, C-terminal domain"/>
    <property type="match status" value="1"/>
</dbReference>
<dbReference type="InterPro" id="IPR036890">
    <property type="entry name" value="HATPase_C_sf"/>
</dbReference>
<protein>
    <recommendedName>
        <fullName evidence="2">histidine kinase</fullName>
        <ecNumber evidence="2">2.7.13.3</ecNumber>
    </recommendedName>
</protein>
<organism evidence="7 8">
    <name type="scientific">Pontibacter diazotrophicus</name>
    <dbReference type="NCBI Taxonomy" id="1400979"/>
    <lineage>
        <taxon>Bacteria</taxon>
        <taxon>Pseudomonadati</taxon>
        <taxon>Bacteroidota</taxon>
        <taxon>Cytophagia</taxon>
        <taxon>Cytophagales</taxon>
        <taxon>Hymenobacteraceae</taxon>
        <taxon>Pontibacter</taxon>
    </lineage>
</organism>
<reference evidence="8" key="1">
    <citation type="submission" date="2018-08" db="EMBL/GenBank/DDBJ databases">
        <authorList>
            <person name="Liu Z.-W."/>
            <person name="Du Z.-J."/>
        </authorList>
    </citation>
    <scope>NUCLEOTIDE SEQUENCE [LARGE SCALE GENOMIC DNA]</scope>
    <source>
        <strain evidence="8">H4X</strain>
    </source>
</reference>
<dbReference type="SMART" id="SM00387">
    <property type="entry name" value="HATPase_c"/>
    <property type="match status" value="1"/>
</dbReference>
<dbReference type="Proteomes" id="UP000256708">
    <property type="component" value="Unassembled WGS sequence"/>
</dbReference>
<evidence type="ECO:0000256" key="2">
    <source>
        <dbReference type="ARBA" id="ARBA00012438"/>
    </source>
</evidence>
<dbReference type="EC" id="2.7.13.3" evidence="2"/>
<sequence>MIQEVRLDLKSLIAASGTQLEVNVEECPAIRFSEKNLRSVLYNLLSNAVKYRSPDREPRIQIHCGSTPSHHVLTVTDNGLGLEAGRTDELFTMFKRFHDHVEGTGIGLYMVKKMVENAGGRIEVESILNEGTTFRIFFKK</sequence>
<name>A0A3D8LCA7_9BACT</name>
<gene>
    <name evidence="7" type="ORF">DXT99_12175</name>
</gene>
<evidence type="ECO:0000259" key="6">
    <source>
        <dbReference type="PROSITE" id="PS50109"/>
    </source>
</evidence>
<feature type="domain" description="Histidine kinase" evidence="6">
    <location>
        <begin position="1"/>
        <end position="140"/>
    </location>
</feature>
<dbReference type="OrthoDB" id="9766459at2"/>
<dbReference type="PRINTS" id="PR00344">
    <property type="entry name" value="BCTRLSENSOR"/>
</dbReference>
<evidence type="ECO:0000256" key="4">
    <source>
        <dbReference type="ARBA" id="ARBA00022679"/>
    </source>
</evidence>
<comment type="caution">
    <text evidence="7">The sequence shown here is derived from an EMBL/GenBank/DDBJ whole genome shotgun (WGS) entry which is preliminary data.</text>
</comment>
<dbReference type="AlphaFoldDB" id="A0A3D8LCA7"/>
<keyword evidence="3" id="KW-0597">Phosphoprotein</keyword>
<dbReference type="GO" id="GO:0004673">
    <property type="term" value="F:protein histidine kinase activity"/>
    <property type="evidence" value="ECO:0007669"/>
    <property type="project" value="UniProtKB-EC"/>
</dbReference>
<evidence type="ECO:0000256" key="3">
    <source>
        <dbReference type="ARBA" id="ARBA00022553"/>
    </source>
</evidence>
<evidence type="ECO:0000256" key="1">
    <source>
        <dbReference type="ARBA" id="ARBA00000085"/>
    </source>
</evidence>
<dbReference type="InterPro" id="IPR052162">
    <property type="entry name" value="Sensor_kinase/Photoreceptor"/>
</dbReference>
<dbReference type="PANTHER" id="PTHR43304:SF1">
    <property type="entry name" value="PAC DOMAIN-CONTAINING PROTEIN"/>
    <property type="match status" value="1"/>
</dbReference>
<dbReference type="SUPFAM" id="SSF55874">
    <property type="entry name" value="ATPase domain of HSP90 chaperone/DNA topoisomerase II/histidine kinase"/>
    <property type="match status" value="1"/>
</dbReference>
<dbReference type="EMBL" id="QRGR01000011">
    <property type="protein sequence ID" value="RDV15030.1"/>
    <property type="molecule type" value="Genomic_DNA"/>
</dbReference>
<dbReference type="PROSITE" id="PS50109">
    <property type="entry name" value="HIS_KIN"/>
    <property type="match status" value="1"/>
</dbReference>
<dbReference type="PANTHER" id="PTHR43304">
    <property type="entry name" value="PHYTOCHROME-LIKE PROTEIN CPH1"/>
    <property type="match status" value="1"/>
</dbReference>
<dbReference type="InterPro" id="IPR004358">
    <property type="entry name" value="Sig_transdc_His_kin-like_C"/>
</dbReference>
<dbReference type="InterPro" id="IPR003594">
    <property type="entry name" value="HATPase_dom"/>
</dbReference>
<keyword evidence="8" id="KW-1185">Reference proteome</keyword>
<evidence type="ECO:0000256" key="5">
    <source>
        <dbReference type="ARBA" id="ARBA00022777"/>
    </source>
</evidence>
<proteinExistence type="predicted"/>
<comment type="catalytic activity">
    <reaction evidence="1">
        <text>ATP + protein L-histidine = ADP + protein N-phospho-L-histidine.</text>
        <dbReference type="EC" id="2.7.13.3"/>
    </reaction>
</comment>
<dbReference type="Pfam" id="PF02518">
    <property type="entry name" value="HATPase_c"/>
    <property type="match status" value="1"/>
</dbReference>
<accession>A0A3D8LCA7</accession>